<comment type="caution">
    <text evidence="1">The sequence shown here is derived from an EMBL/GenBank/DDBJ whole genome shotgun (WGS) entry which is preliminary data.</text>
</comment>
<proteinExistence type="predicted"/>
<dbReference type="AlphaFoldDB" id="A0A5S4TH61"/>
<protein>
    <submittedName>
        <fullName evidence="1">Alpha-ketoacid dehydrogenase subunit beta</fullName>
    </submittedName>
</protein>
<reference evidence="1 2" key="1">
    <citation type="submission" date="2019-02" db="EMBL/GenBank/DDBJ databases">
        <title>Novel genomic isolates of S. pyogenes and S. dysgalactiae subsp. equisimilis associated to necrotising fasciitis (NSTI).</title>
        <authorList>
            <person name="Barrantes I."/>
        </authorList>
    </citation>
    <scope>NUCLEOTIDE SEQUENCE [LARGE SCALE GENOMIC DNA]</scope>
    <source>
        <strain evidence="1 2">SPY2028</strain>
    </source>
</reference>
<feature type="non-terminal residue" evidence="1">
    <location>
        <position position="1"/>
    </location>
</feature>
<dbReference type="EMBL" id="SJLL01000130">
    <property type="protein sequence ID" value="TYK98095.1"/>
    <property type="molecule type" value="Genomic_DNA"/>
</dbReference>
<gene>
    <name evidence="1" type="ORF">E0F66_10540</name>
</gene>
<name>A0A5S4TH61_STRPY</name>
<dbReference type="Proteomes" id="UP000324058">
    <property type="component" value="Unassembled WGS sequence"/>
</dbReference>
<accession>A0A5S4TH61</accession>
<organism evidence="1 2">
    <name type="scientific">Streptococcus pyogenes</name>
    <dbReference type="NCBI Taxonomy" id="1314"/>
    <lineage>
        <taxon>Bacteria</taxon>
        <taxon>Bacillati</taxon>
        <taxon>Bacillota</taxon>
        <taxon>Bacilli</taxon>
        <taxon>Lactobacillales</taxon>
        <taxon>Streptococcaceae</taxon>
        <taxon>Streptococcus</taxon>
    </lineage>
</organism>
<sequence>AGEDVPMPYAQNLENAMIPTVESIKDAIRKAYNKE</sequence>
<evidence type="ECO:0000313" key="1">
    <source>
        <dbReference type="EMBL" id="TYK98095.1"/>
    </source>
</evidence>
<evidence type="ECO:0000313" key="2">
    <source>
        <dbReference type="Proteomes" id="UP000324058"/>
    </source>
</evidence>